<keyword evidence="1" id="KW-0472">Membrane</keyword>
<accession>A0A9D1PWH9</accession>
<keyword evidence="1" id="KW-0812">Transmembrane</keyword>
<reference evidence="2" key="2">
    <citation type="submission" date="2021-04" db="EMBL/GenBank/DDBJ databases">
        <authorList>
            <person name="Gilroy R."/>
        </authorList>
    </citation>
    <scope>NUCLEOTIDE SEQUENCE</scope>
    <source>
        <strain evidence="2">ChiHecec2B26-446</strain>
    </source>
</reference>
<protein>
    <submittedName>
        <fullName evidence="2">Bacteriocin-type signal sequence</fullName>
    </submittedName>
</protein>
<dbReference type="AlphaFoldDB" id="A0A9D1PWH9"/>
<evidence type="ECO:0000313" key="3">
    <source>
        <dbReference type="Proteomes" id="UP000886752"/>
    </source>
</evidence>
<evidence type="ECO:0000313" key="2">
    <source>
        <dbReference type="EMBL" id="HIW01047.1"/>
    </source>
</evidence>
<feature type="transmembrane region" description="Helical" evidence="1">
    <location>
        <begin position="29"/>
        <end position="47"/>
    </location>
</feature>
<comment type="caution">
    <text evidence="2">The sequence shown here is derived from an EMBL/GenBank/DDBJ whole genome shotgun (WGS) entry which is preliminary data.</text>
</comment>
<proteinExistence type="predicted"/>
<dbReference type="Proteomes" id="UP000886752">
    <property type="component" value="Unassembled WGS sequence"/>
</dbReference>
<keyword evidence="1" id="KW-1133">Transmembrane helix</keyword>
<reference evidence="2" key="1">
    <citation type="journal article" date="2021" name="PeerJ">
        <title>Extensive microbial diversity within the chicken gut microbiome revealed by metagenomics and culture.</title>
        <authorList>
            <person name="Gilroy R."/>
            <person name="Ravi A."/>
            <person name="Getino M."/>
            <person name="Pursley I."/>
            <person name="Horton D.L."/>
            <person name="Alikhan N.F."/>
            <person name="Baker D."/>
            <person name="Gharbi K."/>
            <person name="Hall N."/>
            <person name="Watson M."/>
            <person name="Adriaenssens E.M."/>
            <person name="Foster-Nyarko E."/>
            <person name="Jarju S."/>
            <person name="Secka A."/>
            <person name="Antonio M."/>
            <person name="Oren A."/>
            <person name="Chaudhuri R.R."/>
            <person name="La Ragione R."/>
            <person name="Hildebrand F."/>
            <person name="Pallen M.J."/>
        </authorList>
    </citation>
    <scope>NUCLEOTIDE SEQUENCE</scope>
    <source>
        <strain evidence="2">ChiHecec2B26-446</strain>
    </source>
</reference>
<dbReference type="EMBL" id="DXHV01000071">
    <property type="protein sequence ID" value="HIW01047.1"/>
    <property type="molecule type" value="Genomic_DNA"/>
</dbReference>
<organism evidence="2 3">
    <name type="scientific">Candidatus Desulfovibrio intestinipullorum</name>
    <dbReference type="NCBI Taxonomy" id="2838536"/>
    <lineage>
        <taxon>Bacteria</taxon>
        <taxon>Pseudomonadati</taxon>
        <taxon>Thermodesulfobacteriota</taxon>
        <taxon>Desulfovibrionia</taxon>
        <taxon>Desulfovibrionales</taxon>
        <taxon>Desulfovibrionaceae</taxon>
        <taxon>Desulfovibrio</taxon>
    </lineage>
</organism>
<name>A0A9D1PWH9_9BACT</name>
<sequence length="53" mass="6315">MAEQTQEAKFHEEIQNMEYEPLEPIEMKLVHWSWGLGVGLLIVLFFVSRMIEH</sequence>
<evidence type="ECO:0000256" key="1">
    <source>
        <dbReference type="SAM" id="Phobius"/>
    </source>
</evidence>
<gene>
    <name evidence="2" type="ORF">H9894_07655</name>
</gene>